<name>A0A5C5VCZ5_9BACT</name>
<sequence length="225" mass="24061">MTDRENDQHMIRSWLANAQAWADAVRHDKIESRVAATNHAIVSTVTDLAPASVLDVGCGEGWLARSLAVHGVDVLGVDAVPGLVQQANEAGGARFSVCSYEEIAAGALTEKFDAVVFNFSLFGDELVSRLFATVPSLLNPGGCCVVQTVHPLAVGGELPYQDGWRTGFRDGLGDAFQDPPPWYFRTLASWVALFSDNRLRVVRLREPMAPGASVPSSLVLVGQAG</sequence>
<dbReference type="PANTHER" id="PTHR43464:SF19">
    <property type="entry name" value="UBIQUINONE BIOSYNTHESIS O-METHYLTRANSFERASE, MITOCHONDRIAL"/>
    <property type="match status" value="1"/>
</dbReference>
<evidence type="ECO:0000259" key="4">
    <source>
        <dbReference type="Pfam" id="PF13649"/>
    </source>
</evidence>
<dbReference type="RefSeq" id="WP_146562728.1">
    <property type="nucleotide sequence ID" value="NZ_SIHJ01000001.1"/>
</dbReference>
<dbReference type="SUPFAM" id="SSF53335">
    <property type="entry name" value="S-adenosyl-L-methionine-dependent methyltransferases"/>
    <property type="match status" value="1"/>
</dbReference>
<organism evidence="5 6">
    <name type="scientific">Posidoniimonas corsicana</name>
    <dbReference type="NCBI Taxonomy" id="1938618"/>
    <lineage>
        <taxon>Bacteria</taxon>
        <taxon>Pseudomonadati</taxon>
        <taxon>Planctomycetota</taxon>
        <taxon>Planctomycetia</taxon>
        <taxon>Pirellulales</taxon>
        <taxon>Lacipirellulaceae</taxon>
        <taxon>Posidoniimonas</taxon>
    </lineage>
</organism>
<dbReference type="AlphaFoldDB" id="A0A5C5VCZ5"/>
<dbReference type="Pfam" id="PF13649">
    <property type="entry name" value="Methyltransf_25"/>
    <property type="match status" value="1"/>
</dbReference>
<keyword evidence="2 5" id="KW-0808">Transferase</keyword>
<evidence type="ECO:0000256" key="1">
    <source>
        <dbReference type="ARBA" id="ARBA00022603"/>
    </source>
</evidence>
<evidence type="ECO:0000313" key="5">
    <source>
        <dbReference type="EMBL" id="TWT36091.1"/>
    </source>
</evidence>
<dbReference type="PANTHER" id="PTHR43464">
    <property type="entry name" value="METHYLTRANSFERASE"/>
    <property type="match status" value="1"/>
</dbReference>
<dbReference type="CDD" id="cd02440">
    <property type="entry name" value="AdoMet_MTases"/>
    <property type="match status" value="1"/>
</dbReference>
<dbReference type="EMBL" id="SIHJ01000001">
    <property type="protein sequence ID" value="TWT36091.1"/>
    <property type="molecule type" value="Genomic_DNA"/>
</dbReference>
<dbReference type="Proteomes" id="UP000316714">
    <property type="component" value="Unassembled WGS sequence"/>
</dbReference>
<dbReference type="Gene3D" id="3.40.50.150">
    <property type="entry name" value="Vaccinia Virus protein VP39"/>
    <property type="match status" value="1"/>
</dbReference>
<keyword evidence="5" id="KW-0830">Ubiquinone</keyword>
<dbReference type="InterPro" id="IPR041698">
    <property type="entry name" value="Methyltransf_25"/>
</dbReference>
<gene>
    <name evidence="5" type="ORF">KOR34_09900</name>
</gene>
<protein>
    <submittedName>
        <fullName evidence="5">Bifunctional 3-demethylubiquinone-9 3-methyltransferase/ 2-octaprenyl-6-hydroxy phenol methylase</fullName>
    </submittedName>
</protein>
<reference evidence="5 6" key="1">
    <citation type="submission" date="2019-02" db="EMBL/GenBank/DDBJ databases">
        <title>Deep-cultivation of Planctomycetes and their phenomic and genomic characterization uncovers novel biology.</title>
        <authorList>
            <person name="Wiegand S."/>
            <person name="Jogler M."/>
            <person name="Boedeker C."/>
            <person name="Pinto D."/>
            <person name="Vollmers J."/>
            <person name="Rivas-Marin E."/>
            <person name="Kohn T."/>
            <person name="Peeters S.H."/>
            <person name="Heuer A."/>
            <person name="Rast P."/>
            <person name="Oberbeckmann S."/>
            <person name="Bunk B."/>
            <person name="Jeske O."/>
            <person name="Meyerdierks A."/>
            <person name="Storesund J.E."/>
            <person name="Kallscheuer N."/>
            <person name="Luecker S."/>
            <person name="Lage O.M."/>
            <person name="Pohl T."/>
            <person name="Merkel B.J."/>
            <person name="Hornburger P."/>
            <person name="Mueller R.-W."/>
            <person name="Bruemmer F."/>
            <person name="Labrenz M."/>
            <person name="Spormann A.M."/>
            <person name="Op Den Camp H."/>
            <person name="Overmann J."/>
            <person name="Amann R."/>
            <person name="Jetten M.S.M."/>
            <person name="Mascher T."/>
            <person name="Medema M.H."/>
            <person name="Devos D.P."/>
            <person name="Kaster A.-K."/>
            <person name="Ovreas L."/>
            <person name="Rohde M."/>
            <person name="Galperin M.Y."/>
            <person name="Jogler C."/>
        </authorList>
    </citation>
    <scope>NUCLEOTIDE SEQUENCE [LARGE SCALE GENOMIC DNA]</scope>
    <source>
        <strain evidence="5 6">KOR34</strain>
    </source>
</reference>
<keyword evidence="6" id="KW-1185">Reference proteome</keyword>
<comment type="caution">
    <text evidence="5">The sequence shown here is derived from an EMBL/GenBank/DDBJ whole genome shotgun (WGS) entry which is preliminary data.</text>
</comment>
<keyword evidence="3" id="KW-0949">S-adenosyl-L-methionine</keyword>
<dbReference type="GO" id="GO:0032259">
    <property type="term" value="P:methylation"/>
    <property type="evidence" value="ECO:0007669"/>
    <property type="project" value="UniProtKB-KW"/>
</dbReference>
<dbReference type="InterPro" id="IPR029063">
    <property type="entry name" value="SAM-dependent_MTases_sf"/>
</dbReference>
<accession>A0A5C5VCZ5</accession>
<evidence type="ECO:0000256" key="3">
    <source>
        <dbReference type="ARBA" id="ARBA00022691"/>
    </source>
</evidence>
<dbReference type="OrthoDB" id="9774345at2"/>
<evidence type="ECO:0000256" key="2">
    <source>
        <dbReference type="ARBA" id="ARBA00022679"/>
    </source>
</evidence>
<dbReference type="GO" id="GO:0008168">
    <property type="term" value="F:methyltransferase activity"/>
    <property type="evidence" value="ECO:0007669"/>
    <property type="project" value="UniProtKB-KW"/>
</dbReference>
<proteinExistence type="predicted"/>
<keyword evidence="1 5" id="KW-0489">Methyltransferase</keyword>
<feature type="domain" description="Methyltransferase" evidence="4">
    <location>
        <begin position="53"/>
        <end position="142"/>
    </location>
</feature>
<evidence type="ECO:0000313" key="6">
    <source>
        <dbReference type="Proteomes" id="UP000316714"/>
    </source>
</evidence>